<dbReference type="PANTHER" id="PTHR35848">
    <property type="entry name" value="OXALATE-BINDING PROTEIN"/>
    <property type="match status" value="1"/>
</dbReference>
<dbReference type="Gene3D" id="2.60.120.10">
    <property type="entry name" value="Jelly Rolls"/>
    <property type="match status" value="1"/>
</dbReference>
<evidence type="ECO:0000313" key="3">
    <source>
        <dbReference type="EMBL" id="AZU62136.1"/>
    </source>
</evidence>
<dbReference type="GO" id="GO:0046872">
    <property type="term" value="F:metal ion binding"/>
    <property type="evidence" value="ECO:0007669"/>
    <property type="project" value="UniProtKB-KW"/>
</dbReference>
<dbReference type="Proteomes" id="UP000282892">
    <property type="component" value="Chromosome"/>
</dbReference>
<dbReference type="KEGG" id="nmk:CHR53_13065"/>
<evidence type="ECO:0000313" key="4">
    <source>
        <dbReference type="Proteomes" id="UP000282892"/>
    </source>
</evidence>
<protein>
    <recommendedName>
        <fullName evidence="2">Cupin type-2 domain-containing protein</fullName>
    </recommendedName>
</protein>
<dbReference type="EMBL" id="CP022572">
    <property type="protein sequence ID" value="AZU62136.1"/>
    <property type="molecule type" value="Genomic_DNA"/>
</dbReference>
<keyword evidence="4" id="KW-1185">Reference proteome</keyword>
<evidence type="ECO:0000256" key="1">
    <source>
        <dbReference type="ARBA" id="ARBA00022723"/>
    </source>
</evidence>
<proteinExistence type="predicted"/>
<dbReference type="RefSeq" id="WP_127486824.1">
    <property type="nucleotide sequence ID" value="NZ_CP022572.1"/>
</dbReference>
<dbReference type="OrthoDB" id="2620172at2"/>
<dbReference type="AlphaFoldDB" id="A0A3Q9QV56"/>
<dbReference type="InterPro" id="IPR014710">
    <property type="entry name" value="RmlC-like_jellyroll"/>
</dbReference>
<feature type="domain" description="Cupin type-2" evidence="2">
    <location>
        <begin position="44"/>
        <end position="113"/>
    </location>
</feature>
<organism evidence="3 4">
    <name type="scientific">Neobacillus mesonae</name>
    <dbReference type="NCBI Taxonomy" id="1193713"/>
    <lineage>
        <taxon>Bacteria</taxon>
        <taxon>Bacillati</taxon>
        <taxon>Bacillota</taxon>
        <taxon>Bacilli</taxon>
        <taxon>Bacillales</taxon>
        <taxon>Bacillaceae</taxon>
        <taxon>Neobacillus</taxon>
    </lineage>
</organism>
<dbReference type="Pfam" id="PF07883">
    <property type="entry name" value="Cupin_2"/>
    <property type="match status" value="1"/>
</dbReference>
<gene>
    <name evidence="3" type="ORF">CHR53_13065</name>
</gene>
<evidence type="ECO:0000259" key="2">
    <source>
        <dbReference type="Pfam" id="PF07883"/>
    </source>
</evidence>
<dbReference type="InterPro" id="IPR051610">
    <property type="entry name" value="GPI/OXD"/>
</dbReference>
<dbReference type="SUPFAM" id="SSF51182">
    <property type="entry name" value="RmlC-like cupins"/>
    <property type="match status" value="1"/>
</dbReference>
<dbReference type="InterPro" id="IPR011051">
    <property type="entry name" value="RmlC_Cupin_sf"/>
</dbReference>
<reference evidence="3 4" key="1">
    <citation type="submission" date="2017-07" db="EMBL/GenBank/DDBJ databases">
        <title>The complete genome sequence of Bacillus mesonae strain H20-5, an efficient strain improving plant abiotic stress resistance.</title>
        <authorList>
            <person name="Kim S.Y."/>
            <person name="Song H."/>
            <person name="Sang M.K."/>
            <person name="Weon H.-Y."/>
            <person name="Song J."/>
        </authorList>
    </citation>
    <scope>NUCLEOTIDE SEQUENCE [LARGE SCALE GENOMIC DNA]</scope>
    <source>
        <strain evidence="3 4">H20-5</strain>
    </source>
</reference>
<dbReference type="STRING" id="1193713.GCA_001636315_05052"/>
<dbReference type="PANTHER" id="PTHR35848:SF6">
    <property type="entry name" value="CUPIN TYPE-2 DOMAIN-CONTAINING PROTEIN"/>
    <property type="match status" value="1"/>
</dbReference>
<accession>A0A3Q9QV56</accession>
<keyword evidence="1" id="KW-0479">Metal-binding</keyword>
<name>A0A3Q9QV56_9BACI</name>
<dbReference type="InterPro" id="IPR013096">
    <property type="entry name" value="Cupin_2"/>
</dbReference>
<sequence length="140" mass="15876">MNKTLYTPVVSKYKEIEPFEMDEGVQFHDMMMKEMGPKTIIVGLATFEPGKGLPCHIHNVEESVTILKGNAFCDVEGVRTALEPYDTSFIPANIPHRFVNASESEELIILWAYSQIDESLKQVDVERIIVDTDLCMLPKK</sequence>